<feature type="region of interest" description="Disordered" evidence="2">
    <location>
        <begin position="620"/>
        <end position="651"/>
    </location>
</feature>
<comment type="similarity">
    <text evidence="1">Belongs to the asteroid family.</text>
</comment>
<dbReference type="InterPro" id="IPR029060">
    <property type="entry name" value="PIN-like_dom_sf"/>
</dbReference>
<feature type="domain" description="XPG N-terminal" evidence="3">
    <location>
        <begin position="1"/>
        <end position="97"/>
    </location>
</feature>
<dbReference type="FunCoup" id="A0A6P7Y460">
    <property type="interactions" value="758"/>
</dbReference>
<sequence length="672" mass="76732">MGIHGLMSYVGSNNQFFNDLQLRNTKLIIDGNNLYHRLYFDSNLDVQLGGDYDSFTDIVHKFFETLTVCEIYPYVVLDGGCDLSNRKLETQKQRARNKIQQAQSLSRGGGGNVLPLLIREVFKQILTKLQVPFVQCFSEADRDIMTLANDWNCPVLSLDSDFCIFDLKAGYCPLTYFQWKNICTCKDTKQCYIPARCFSIEKFCTHFGHMNKALLPLFAVLNGNDYINLPALETFFSRVRFPVGISGSSGRKHLRIQGLLNWLSGFPDPADAIDGVIHYLKKHNKEEVRELLRSSMEDYKPSDVNLEDFFQNGAYLSHDAMALNLPKWVLEALAKGQLSPFLSDALVLRRTFLHVQVENMQRPSAHVISLPIRKALYRLVLTSSQNLRRDSQISKVSNKQLVSEYDRMYATLKKSSVDAEIGHRDSCQDGFLLDTLMEVSVAERLRLLLEILQVETIVLETVPVPLQLLVAVVCYWIRHSEPKVKLHHFQALLMGIVCGELHQLIFNLDAEEMDDNAKLLYDQFLKLKARKMQSKGLDHDTSHIFCQWQCCLQMTLYLNQLLCYPLAEPDLTRLYSGTLVHRLCHQLKGEPFADNLLLQCPTAAQLYHNLSSAIKSAIPPDSFQKKRNSKSGKPKKRNVETKQTDSPGRCSKLEAEPLCHVNNRFASLFMED</sequence>
<accession>A0A6P7Y460</accession>
<dbReference type="InterPro" id="IPR026832">
    <property type="entry name" value="Asteroid"/>
</dbReference>
<dbReference type="PANTHER" id="PTHR15665:SF1">
    <property type="entry name" value="PROTEIN ASTEROID HOMOLOG 1"/>
    <property type="match status" value="1"/>
</dbReference>
<dbReference type="InterPro" id="IPR006085">
    <property type="entry name" value="XPG_DNA_repair_N"/>
</dbReference>
<keyword evidence="4" id="KW-1185">Reference proteome</keyword>
<dbReference type="SUPFAM" id="SSF88723">
    <property type="entry name" value="PIN domain-like"/>
    <property type="match status" value="1"/>
</dbReference>
<reference evidence="5" key="1">
    <citation type="submission" date="2025-08" db="UniProtKB">
        <authorList>
            <consortium name="RefSeq"/>
        </authorList>
    </citation>
    <scope>IDENTIFICATION</scope>
</reference>
<dbReference type="KEGG" id="muo:115472238"/>
<evidence type="ECO:0000259" key="3">
    <source>
        <dbReference type="Pfam" id="PF00752"/>
    </source>
</evidence>
<dbReference type="RefSeq" id="XP_030062302.1">
    <property type="nucleotide sequence ID" value="XM_030206442.1"/>
</dbReference>
<evidence type="ECO:0000313" key="4">
    <source>
        <dbReference type="Proteomes" id="UP000515156"/>
    </source>
</evidence>
<feature type="compositionally biased region" description="Basic residues" evidence="2">
    <location>
        <begin position="625"/>
        <end position="636"/>
    </location>
</feature>
<protein>
    <submittedName>
        <fullName evidence="5">Protein asteroid homolog 1</fullName>
    </submittedName>
</protein>
<dbReference type="Gene3D" id="3.40.50.1010">
    <property type="entry name" value="5'-nuclease"/>
    <property type="match status" value="1"/>
</dbReference>
<dbReference type="InParanoid" id="A0A6P7Y460"/>
<dbReference type="CTD" id="28990"/>
<dbReference type="OrthoDB" id="25987at2759"/>
<gene>
    <name evidence="5" type="primary">ASTE1</name>
</gene>
<dbReference type="AlphaFoldDB" id="A0A6P7Y460"/>
<dbReference type="PANTHER" id="PTHR15665">
    <property type="entry name" value="ASTEROID PROTEIN"/>
    <property type="match status" value="1"/>
</dbReference>
<dbReference type="GO" id="GO:0004518">
    <property type="term" value="F:nuclease activity"/>
    <property type="evidence" value="ECO:0007669"/>
    <property type="project" value="InterPro"/>
</dbReference>
<organism evidence="4 5">
    <name type="scientific">Microcaecilia unicolor</name>
    <dbReference type="NCBI Taxonomy" id="1415580"/>
    <lineage>
        <taxon>Eukaryota</taxon>
        <taxon>Metazoa</taxon>
        <taxon>Chordata</taxon>
        <taxon>Craniata</taxon>
        <taxon>Vertebrata</taxon>
        <taxon>Euteleostomi</taxon>
        <taxon>Amphibia</taxon>
        <taxon>Gymnophiona</taxon>
        <taxon>Siphonopidae</taxon>
        <taxon>Microcaecilia</taxon>
    </lineage>
</organism>
<evidence type="ECO:0000313" key="5">
    <source>
        <dbReference type="RefSeq" id="XP_030062302.1"/>
    </source>
</evidence>
<dbReference type="Pfam" id="PF00752">
    <property type="entry name" value="XPG_N"/>
    <property type="match status" value="1"/>
</dbReference>
<name>A0A6P7Y460_9AMPH</name>
<dbReference type="Proteomes" id="UP000515156">
    <property type="component" value="Chromosome 1"/>
</dbReference>
<evidence type="ECO:0000256" key="1">
    <source>
        <dbReference type="ARBA" id="ARBA00007398"/>
    </source>
</evidence>
<proteinExistence type="inferred from homology"/>
<evidence type="ECO:0000256" key="2">
    <source>
        <dbReference type="SAM" id="MobiDB-lite"/>
    </source>
</evidence>
<dbReference type="GeneID" id="115472238"/>